<dbReference type="RefSeq" id="WP_055073276.1">
    <property type="nucleotide sequence ID" value="NZ_CYXY01000018.1"/>
</dbReference>
<feature type="domain" description="Nitroreductase" evidence="6">
    <location>
        <begin position="8"/>
        <end position="67"/>
    </location>
</feature>
<dbReference type="SUPFAM" id="SSF55469">
    <property type="entry name" value="FMN-dependent nitroreductase-like"/>
    <property type="match status" value="1"/>
</dbReference>
<keyword evidence="4" id="KW-0288">FMN</keyword>
<name>A0A173U8D9_ANAHA</name>
<dbReference type="InterPro" id="IPR000415">
    <property type="entry name" value="Nitroreductase-like"/>
</dbReference>
<evidence type="ECO:0000259" key="6">
    <source>
        <dbReference type="Pfam" id="PF00881"/>
    </source>
</evidence>
<dbReference type="CDD" id="cd02136">
    <property type="entry name" value="PnbA_NfnB-like"/>
    <property type="match status" value="1"/>
</dbReference>
<keyword evidence="5 7" id="KW-0560">Oxidoreductase</keyword>
<dbReference type="PANTHER" id="PTHR43673">
    <property type="entry name" value="NAD(P)H NITROREDUCTASE YDGI-RELATED"/>
    <property type="match status" value="1"/>
</dbReference>
<dbReference type="Proteomes" id="UP000095564">
    <property type="component" value="Unassembled WGS sequence"/>
</dbReference>
<keyword evidence="3" id="KW-0285">Flavoprotein</keyword>
<dbReference type="Proteomes" id="UP000095553">
    <property type="component" value="Unassembled WGS sequence"/>
</dbReference>
<feature type="domain" description="Nitroreductase" evidence="6">
    <location>
        <begin position="74"/>
        <end position="153"/>
    </location>
</feature>
<organism evidence="7 9">
    <name type="scientific">Anaerostipes hadrus</name>
    <dbReference type="NCBI Taxonomy" id="649756"/>
    <lineage>
        <taxon>Bacteria</taxon>
        <taxon>Bacillati</taxon>
        <taxon>Bacillota</taxon>
        <taxon>Clostridia</taxon>
        <taxon>Lachnospirales</taxon>
        <taxon>Lachnospiraceae</taxon>
        <taxon>Anaerostipes</taxon>
    </lineage>
</organism>
<dbReference type="EMBL" id="CYXY01000018">
    <property type="protein sequence ID" value="CUN11302.1"/>
    <property type="molecule type" value="Genomic_DNA"/>
</dbReference>
<comment type="similarity">
    <text evidence="2">Belongs to the nitroreductase family.</text>
</comment>
<evidence type="ECO:0000256" key="4">
    <source>
        <dbReference type="ARBA" id="ARBA00022643"/>
    </source>
</evidence>
<dbReference type="Pfam" id="PF00881">
    <property type="entry name" value="Nitroreductase"/>
    <property type="match status" value="2"/>
</dbReference>
<proteinExistence type="inferred from homology"/>
<dbReference type="Gene3D" id="3.40.109.10">
    <property type="entry name" value="NADH Oxidase"/>
    <property type="match status" value="1"/>
</dbReference>
<dbReference type="OrthoDB" id="9783470at2"/>
<dbReference type="PANTHER" id="PTHR43673:SF2">
    <property type="entry name" value="NITROREDUCTASE"/>
    <property type="match status" value="1"/>
</dbReference>
<comment type="cofactor">
    <cofactor evidence="1">
        <name>FMN</name>
        <dbReference type="ChEBI" id="CHEBI:58210"/>
    </cofactor>
</comment>
<gene>
    <name evidence="7" type="primary">nfrA2</name>
    <name evidence="8" type="ORF">ERS852520_02297</name>
    <name evidence="7" type="ORF">ERS852571_02603</name>
</gene>
<evidence type="ECO:0000256" key="2">
    <source>
        <dbReference type="ARBA" id="ARBA00007118"/>
    </source>
</evidence>
<reference evidence="9 10" key="1">
    <citation type="submission" date="2015-09" db="EMBL/GenBank/DDBJ databases">
        <authorList>
            <consortium name="Pathogen Informatics"/>
        </authorList>
    </citation>
    <scope>NUCLEOTIDE SEQUENCE [LARGE SCALE GENOMIC DNA]</scope>
    <source>
        <strain evidence="8 10">2789STDY5834908</strain>
        <strain evidence="7 9">2789STDY5834959</strain>
    </source>
</reference>
<dbReference type="InterPro" id="IPR029479">
    <property type="entry name" value="Nitroreductase"/>
</dbReference>
<evidence type="ECO:0000256" key="1">
    <source>
        <dbReference type="ARBA" id="ARBA00001917"/>
    </source>
</evidence>
<evidence type="ECO:0000256" key="3">
    <source>
        <dbReference type="ARBA" id="ARBA00022630"/>
    </source>
</evidence>
<evidence type="ECO:0000256" key="5">
    <source>
        <dbReference type="ARBA" id="ARBA00023002"/>
    </source>
</evidence>
<accession>A0A173U8D9</accession>
<protein>
    <submittedName>
        <fullName evidence="7">FMN reductase [NAD(P)H]</fullName>
        <ecNumber evidence="7">1.5.1.39</ecNumber>
    </submittedName>
</protein>
<dbReference type="EMBL" id="CZAU01000023">
    <property type="protein sequence ID" value="CUP82677.1"/>
    <property type="molecule type" value="Genomic_DNA"/>
</dbReference>
<evidence type="ECO:0000313" key="8">
    <source>
        <dbReference type="EMBL" id="CUP82677.1"/>
    </source>
</evidence>
<evidence type="ECO:0000313" key="7">
    <source>
        <dbReference type="EMBL" id="CUN11302.1"/>
    </source>
</evidence>
<dbReference type="AlphaFoldDB" id="A0A173U8D9"/>
<sequence length="173" mass="19308">MSELLDMIKTRRSIRKYKSDMVPKEIIDKIVEAGTYAATGMGQQSPIILAVTNKEVRDKLSKWNADIMGTDTDPFYGAPVVLVVLADKNRPTAVYDGSLVMANLMLEAHDLGIGSCWIHRAKEEFESEEGKELLKSLGIEGDYVGIGHCVLGYVDGEYPEIPERKPNWVYNID</sequence>
<evidence type="ECO:0000313" key="10">
    <source>
        <dbReference type="Proteomes" id="UP000095564"/>
    </source>
</evidence>
<dbReference type="GO" id="GO:0008752">
    <property type="term" value="F:FMN reductase [NAD(P)H] activity"/>
    <property type="evidence" value="ECO:0007669"/>
    <property type="project" value="UniProtKB-EC"/>
</dbReference>
<evidence type="ECO:0000313" key="9">
    <source>
        <dbReference type="Proteomes" id="UP000095553"/>
    </source>
</evidence>
<dbReference type="EC" id="1.5.1.39" evidence="7"/>